<dbReference type="SUPFAM" id="SSF82153">
    <property type="entry name" value="FAS1 domain"/>
    <property type="match status" value="1"/>
</dbReference>
<dbReference type="OMA" id="DHADHAF"/>
<dbReference type="PANTHER" id="PTHR33985:SF2">
    <property type="entry name" value="EXPRESSED PROTEIN"/>
    <property type="match status" value="1"/>
</dbReference>
<dbReference type="InterPro" id="IPR052806">
    <property type="entry name" value="Fasciclin-like_AGP"/>
</dbReference>
<proteinExistence type="predicted"/>
<sequence>MERTIHDLRTDRRFDPKLFFLLSLREHIVPGMFSLDYLRSLAFGTKVETMSPGRCMTVTSADNFTKIFIGGVEITHPDLFNNGLIVVHGLQGFISHLSSFSCSLERMTSLSFPPQPSASDPTQTQTQSQSPSPLMRLMLRDAMLRLRNSGFTILSLALRVKYAELVNLQNMTLFALSDASIFSGGHAYVSNVRFHIVPNRLLMKADLEKLPAATSLATLERGERLVVTTAGGGSAPMRINYVPINGPDVMHNIKMVVHSVFLPFPHLHPAVGFGGVGDESSALNGTGENERVVVGPCAASDTGGCAVLPTSATTVKMEDHHGLSL</sequence>
<feature type="region of interest" description="Disordered" evidence="1">
    <location>
        <begin position="111"/>
        <end position="132"/>
    </location>
</feature>
<name>A0A835D402_TETSI</name>
<evidence type="ECO:0000313" key="3">
    <source>
        <dbReference type="Proteomes" id="UP000655225"/>
    </source>
</evidence>
<evidence type="ECO:0008006" key="4">
    <source>
        <dbReference type="Google" id="ProtNLM"/>
    </source>
</evidence>
<protein>
    <recommendedName>
        <fullName evidence="4">FAS1 domain-containing protein</fullName>
    </recommendedName>
</protein>
<evidence type="ECO:0000256" key="1">
    <source>
        <dbReference type="SAM" id="MobiDB-lite"/>
    </source>
</evidence>
<dbReference type="EMBL" id="JABCRI010000018">
    <property type="protein sequence ID" value="KAF8389638.1"/>
    <property type="molecule type" value="Genomic_DNA"/>
</dbReference>
<feature type="compositionally biased region" description="Low complexity" evidence="1">
    <location>
        <begin position="117"/>
        <end position="132"/>
    </location>
</feature>
<dbReference type="AlphaFoldDB" id="A0A835D402"/>
<comment type="caution">
    <text evidence="2">The sequence shown here is derived from an EMBL/GenBank/DDBJ whole genome shotgun (WGS) entry which is preliminary data.</text>
</comment>
<dbReference type="PANTHER" id="PTHR33985">
    <property type="entry name" value="OS02G0491300 PROTEIN-RELATED"/>
    <property type="match status" value="1"/>
</dbReference>
<gene>
    <name evidence="2" type="ORF">HHK36_024157</name>
</gene>
<accession>A0A835D402</accession>
<reference evidence="2 3" key="1">
    <citation type="submission" date="2020-04" db="EMBL/GenBank/DDBJ databases">
        <title>Plant Genome Project.</title>
        <authorList>
            <person name="Zhang R.-G."/>
        </authorList>
    </citation>
    <scope>NUCLEOTIDE SEQUENCE [LARGE SCALE GENOMIC DNA]</scope>
    <source>
        <strain evidence="2">YNK0</strain>
        <tissue evidence="2">Leaf</tissue>
    </source>
</reference>
<evidence type="ECO:0000313" key="2">
    <source>
        <dbReference type="EMBL" id="KAF8389638.1"/>
    </source>
</evidence>
<keyword evidence="3" id="KW-1185">Reference proteome</keyword>
<dbReference type="OrthoDB" id="765989at2759"/>
<organism evidence="2 3">
    <name type="scientific">Tetracentron sinense</name>
    <name type="common">Spur-leaf</name>
    <dbReference type="NCBI Taxonomy" id="13715"/>
    <lineage>
        <taxon>Eukaryota</taxon>
        <taxon>Viridiplantae</taxon>
        <taxon>Streptophyta</taxon>
        <taxon>Embryophyta</taxon>
        <taxon>Tracheophyta</taxon>
        <taxon>Spermatophyta</taxon>
        <taxon>Magnoliopsida</taxon>
        <taxon>Trochodendrales</taxon>
        <taxon>Trochodendraceae</taxon>
        <taxon>Tetracentron</taxon>
    </lineage>
</organism>
<dbReference type="Proteomes" id="UP000655225">
    <property type="component" value="Unassembled WGS sequence"/>
</dbReference>
<dbReference type="InterPro" id="IPR036378">
    <property type="entry name" value="FAS1_dom_sf"/>
</dbReference>